<proteinExistence type="predicted"/>
<name>A0A6M4IIR8_9BACT</name>
<keyword evidence="3" id="KW-1185">Reference proteome</keyword>
<organism evidence="2 3">
    <name type="scientific">Gemmatimonas groenlandica</name>
    <dbReference type="NCBI Taxonomy" id="2732249"/>
    <lineage>
        <taxon>Bacteria</taxon>
        <taxon>Pseudomonadati</taxon>
        <taxon>Gemmatimonadota</taxon>
        <taxon>Gemmatimonadia</taxon>
        <taxon>Gemmatimonadales</taxon>
        <taxon>Gemmatimonadaceae</taxon>
        <taxon>Gemmatimonas</taxon>
    </lineage>
</organism>
<feature type="chain" id="PRO_5026698740" evidence="1">
    <location>
        <begin position="20"/>
        <end position="299"/>
    </location>
</feature>
<dbReference type="Proteomes" id="UP000500938">
    <property type="component" value="Chromosome"/>
</dbReference>
<reference evidence="2 3" key="1">
    <citation type="submission" date="2020-05" db="EMBL/GenBank/DDBJ databases">
        <title>Complete genome sequence of Gemmatimonas greenlandica TET16.</title>
        <authorList>
            <person name="Zeng Y."/>
        </authorList>
    </citation>
    <scope>NUCLEOTIDE SEQUENCE [LARGE SCALE GENOMIC DNA]</scope>
    <source>
        <strain evidence="2 3">TET16</strain>
    </source>
</reference>
<dbReference type="KEGG" id="ggr:HKW67_05435"/>
<gene>
    <name evidence="2" type="ORF">HKW67_05435</name>
</gene>
<protein>
    <submittedName>
        <fullName evidence="2">Uncharacterized protein</fullName>
    </submittedName>
</protein>
<accession>A0A6M4IIR8</accession>
<evidence type="ECO:0000313" key="2">
    <source>
        <dbReference type="EMBL" id="QJR34994.1"/>
    </source>
</evidence>
<dbReference type="RefSeq" id="WP_171224422.1">
    <property type="nucleotide sequence ID" value="NZ_CP053085.1"/>
</dbReference>
<feature type="signal peptide" evidence="1">
    <location>
        <begin position="1"/>
        <end position="19"/>
    </location>
</feature>
<evidence type="ECO:0000313" key="3">
    <source>
        <dbReference type="Proteomes" id="UP000500938"/>
    </source>
</evidence>
<dbReference type="EMBL" id="CP053085">
    <property type="protein sequence ID" value="QJR34994.1"/>
    <property type="molecule type" value="Genomic_DNA"/>
</dbReference>
<dbReference type="AlphaFoldDB" id="A0A6M4IIR8"/>
<keyword evidence="1" id="KW-0732">Signal</keyword>
<evidence type="ECO:0000256" key="1">
    <source>
        <dbReference type="SAM" id="SignalP"/>
    </source>
</evidence>
<sequence length="299" mass="31390">MRRLLICGMAACCWARGLAAQPVPARDLWEFPLGAVLEPAALAAEPGAGLWNPAASALRPGERIRLGVASLSTGAQQGVDGQLLSASIRRASGTTLGLSVARTSVAGLVRTESDPQSVGDISYASVLVSATAAKTLMPHVTGGLAVRWREGRADQAVNTAIAADLGVVIHDLPWQNARVALSSFLWRPGREIDDRPAFVAAVDARVIGDSASRELRLGLSQNDVNRGATERGPFLSGRLDRLEARAAIVRASAGGSTVTRIRSGLAVYYARYVVGVAREEGISGLGPVYQFTLSSILKE</sequence>